<organism evidence="1 2">
    <name type="scientific">Populus trichocarpa</name>
    <name type="common">Western balsam poplar</name>
    <name type="synonym">Populus balsamifera subsp. trichocarpa</name>
    <dbReference type="NCBI Taxonomy" id="3694"/>
    <lineage>
        <taxon>Eukaryota</taxon>
        <taxon>Viridiplantae</taxon>
        <taxon>Streptophyta</taxon>
        <taxon>Embryophyta</taxon>
        <taxon>Tracheophyta</taxon>
        <taxon>Spermatophyta</taxon>
        <taxon>Magnoliopsida</taxon>
        <taxon>eudicotyledons</taxon>
        <taxon>Gunneridae</taxon>
        <taxon>Pentapetalae</taxon>
        <taxon>rosids</taxon>
        <taxon>fabids</taxon>
        <taxon>Malpighiales</taxon>
        <taxon>Salicaceae</taxon>
        <taxon>Saliceae</taxon>
        <taxon>Populus</taxon>
    </lineage>
</organism>
<evidence type="ECO:0000313" key="1">
    <source>
        <dbReference type="EMBL" id="PNT32650.1"/>
    </source>
</evidence>
<dbReference type="AlphaFoldDB" id="A0A2K2A552"/>
<reference evidence="1 2" key="1">
    <citation type="journal article" date="2006" name="Science">
        <title>The genome of black cottonwood, Populus trichocarpa (Torr. &amp; Gray).</title>
        <authorList>
            <person name="Tuskan G.A."/>
            <person name="Difazio S."/>
            <person name="Jansson S."/>
            <person name="Bohlmann J."/>
            <person name="Grigoriev I."/>
            <person name="Hellsten U."/>
            <person name="Putnam N."/>
            <person name="Ralph S."/>
            <person name="Rombauts S."/>
            <person name="Salamov A."/>
            <person name="Schein J."/>
            <person name="Sterck L."/>
            <person name="Aerts A."/>
            <person name="Bhalerao R.R."/>
            <person name="Bhalerao R.P."/>
            <person name="Blaudez D."/>
            <person name="Boerjan W."/>
            <person name="Brun A."/>
            <person name="Brunner A."/>
            <person name="Busov V."/>
            <person name="Campbell M."/>
            <person name="Carlson J."/>
            <person name="Chalot M."/>
            <person name="Chapman J."/>
            <person name="Chen G.L."/>
            <person name="Cooper D."/>
            <person name="Coutinho P.M."/>
            <person name="Couturier J."/>
            <person name="Covert S."/>
            <person name="Cronk Q."/>
            <person name="Cunningham R."/>
            <person name="Davis J."/>
            <person name="Degroeve S."/>
            <person name="Dejardin A."/>
            <person name="Depamphilis C."/>
            <person name="Detter J."/>
            <person name="Dirks B."/>
            <person name="Dubchak I."/>
            <person name="Duplessis S."/>
            <person name="Ehlting J."/>
            <person name="Ellis B."/>
            <person name="Gendler K."/>
            <person name="Goodstein D."/>
            <person name="Gribskov M."/>
            <person name="Grimwood J."/>
            <person name="Groover A."/>
            <person name="Gunter L."/>
            <person name="Hamberger B."/>
            <person name="Heinze B."/>
            <person name="Helariutta Y."/>
            <person name="Henrissat B."/>
            <person name="Holligan D."/>
            <person name="Holt R."/>
            <person name="Huang W."/>
            <person name="Islam-Faridi N."/>
            <person name="Jones S."/>
            <person name="Jones-Rhoades M."/>
            <person name="Jorgensen R."/>
            <person name="Joshi C."/>
            <person name="Kangasjarvi J."/>
            <person name="Karlsson J."/>
            <person name="Kelleher C."/>
            <person name="Kirkpatrick R."/>
            <person name="Kirst M."/>
            <person name="Kohler A."/>
            <person name="Kalluri U."/>
            <person name="Larimer F."/>
            <person name="Leebens-Mack J."/>
            <person name="Leple J.C."/>
            <person name="Locascio P."/>
            <person name="Lou Y."/>
            <person name="Lucas S."/>
            <person name="Martin F."/>
            <person name="Montanini B."/>
            <person name="Napoli C."/>
            <person name="Nelson D.R."/>
            <person name="Nelson C."/>
            <person name="Nieminen K."/>
            <person name="Nilsson O."/>
            <person name="Pereda V."/>
            <person name="Peter G."/>
            <person name="Philippe R."/>
            <person name="Pilate G."/>
            <person name="Poliakov A."/>
            <person name="Razumovskaya J."/>
            <person name="Richardson P."/>
            <person name="Rinaldi C."/>
            <person name="Ritland K."/>
            <person name="Rouze P."/>
            <person name="Ryaboy D."/>
            <person name="Schmutz J."/>
            <person name="Schrader J."/>
            <person name="Segerman B."/>
            <person name="Shin H."/>
            <person name="Siddiqui A."/>
            <person name="Sterky F."/>
            <person name="Terry A."/>
            <person name="Tsai C.J."/>
            <person name="Uberbacher E."/>
            <person name="Unneberg P."/>
            <person name="Vahala J."/>
            <person name="Wall K."/>
            <person name="Wessler S."/>
            <person name="Yang G."/>
            <person name="Yin T."/>
            <person name="Douglas C."/>
            <person name="Marra M."/>
            <person name="Sandberg G."/>
            <person name="Van de Peer Y."/>
            <person name="Rokhsar D."/>
        </authorList>
    </citation>
    <scope>NUCLEOTIDE SEQUENCE [LARGE SCALE GENOMIC DNA]</scope>
    <source>
        <strain evidence="2">cv. Nisqually</strain>
    </source>
</reference>
<name>A0A2K2A552_POPTR</name>
<protein>
    <submittedName>
        <fullName evidence="1">Uncharacterized protein</fullName>
    </submittedName>
</protein>
<evidence type="ECO:0000313" key="2">
    <source>
        <dbReference type="Proteomes" id="UP000006729"/>
    </source>
</evidence>
<dbReference type="Proteomes" id="UP000006729">
    <property type="component" value="Chromosome 6"/>
</dbReference>
<dbReference type="EMBL" id="CM009295">
    <property type="protein sequence ID" value="PNT32650.1"/>
    <property type="molecule type" value="Genomic_DNA"/>
</dbReference>
<accession>A0A2K2A552</accession>
<proteinExistence type="predicted"/>
<sequence>MGLYKPRTCNLQRPNKSLKKCKNHLLYKCIVIKYAQLYLRTSKIHGNCRPYLENLIQQIQTNKHTDRTCGLETRVYALVSPHNAHDISKNIMSI</sequence>
<dbReference type="InParanoid" id="A0A2K2A552"/>
<keyword evidence="2" id="KW-1185">Reference proteome</keyword>
<gene>
    <name evidence="1" type="ORF">POPTR_006G200500</name>
</gene>